<sequence>MTYSTFQSYQHFILREEPMKTGYFLPVSLNHRLVLLWGIIILSFERTLFYEFNKEGNWFLTILAIASYIIFITLIWPHRFFIADDELHFTTFPRVRMKTIDLKYITAVKTTKFGFGFSYAGKRYQFFTFGKSKEALATLHDTIEHSDKVSDLKA</sequence>
<evidence type="ECO:0000313" key="1">
    <source>
        <dbReference type="EMBL" id="KZK06582.1"/>
    </source>
</evidence>
<name>A0A166JS73_LACLC</name>
<dbReference type="AlphaFoldDB" id="A0A166JS73"/>
<evidence type="ECO:0000313" key="2">
    <source>
        <dbReference type="Proteomes" id="UP000076519"/>
    </source>
</evidence>
<dbReference type="PATRIC" id="fig|1359.32.peg.2226"/>
<dbReference type="InterPro" id="IPR020215">
    <property type="entry name" value="EbsA-like"/>
</dbReference>
<protein>
    <submittedName>
        <fullName evidence="1">Uncharacterized protein</fullName>
    </submittedName>
</protein>
<proteinExistence type="predicted"/>
<dbReference type="EMBL" id="LIYF01000018">
    <property type="protein sequence ID" value="KZK06582.1"/>
    <property type="molecule type" value="Genomic_DNA"/>
</dbReference>
<accession>A0A166JS73</accession>
<gene>
    <name evidence="1" type="ORF">AB996_1078</name>
</gene>
<dbReference type="Pfam" id="PF17255">
    <property type="entry name" value="EbsA"/>
    <property type="match status" value="1"/>
</dbReference>
<dbReference type="Proteomes" id="UP000076519">
    <property type="component" value="Unassembled WGS sequence"/>
</dbReference>
<organism evidence="1 2">
    <name type="scientific">Lactococcus lactis subsp. cremoris</name>
    <name type="common">Streptococcus cremoris</name>
    <dbReference type="NCBI Taxonomy" id="1359"/>
    <lineage>
        <taxon>Bacteria</taxon>
        <taxon>Bacillati</taxon>
        <taxon>Bacillota</taxon>
        <taxon>Bacilli</taxon>
        <taxon>Lactobacillales</taxon>
        <taxon>Streptococcaceae</taxon>
        <taxon>Lactococcus</taxon>
    </lineage>
</organism>
<comment type="caution">
    <text evidence="1">The sequence shown here is derived from an EMBL/GenBank/DDBJ whole genome shotgun (WGS) entry which is preliminary data.</text>
</comment>
<reference evidence="1 2" key="1">
    <citation type="submission" date="2015-08" db="EMBL/GenBank/DDBJ databases">
        <title>Draft Genome Sequences of 11 Lactococcus lactis subspecies cremoris strains.</title>
        <authorList>
            <person name="Wels M."/>
            <person name="Backus L."/>
            <person name="Boekhorst J."/>
            <person name="Dijkstra A."/>
            <person name="Beerthuizen M."/>
            <person name="Siezen R."/>
            <person name="Bachmann H."/>
            <person name="Van Hijum S."/>
        </authorList>
    </citation>
    <scope>NUCLEOTIDE SEQUENCE [LARGE SCALE GENOMIC DNA]</scope>
    <source>
        <strain evidence="1 2">KW10</strain>
    </source>
</reference>